<evidence type="ECO:0000313" key="8">
    <source>
        <dbReference type="Proteomes" id="UP000192674"/>
    </source>
</evidence>
<dbReference type="InterPro" id="IPR051677">
    <property type="entry name" value="AfsR-DnrI-RedD_regulator"/>
</dbReference>
<feature type="DNA-binding region" description="OmpR/PhoB-type" evidence="5">
    <location>
        <begin position="41"/>
        <end position="141"/>
    </location>
</feature>
<dbReference type="SUPFAM" id="SSF46894">
    <property type="entry name" value="C-terminal effector domain of the bipartite response regulators"/>
    <property type="match status" value="1"/>
</dbReference>
<dbReference type="GO" id="GO:0006355">
    <property type="term" value="P:regulation of DNA-templated transcription"/>
    <property type="evidence" value="ECO:0007669"/>
    <property type="project" value="InterPro"/>
</dbReference>
<dbReference type="EMBL" id="FWXV01000012">
    <property type="protein sequence ID" value="SMD25898.1"/>
    <property type="molecule type" value="Genomic_DNA"/>
</dbReference>
<evidence type="ECO:0000256" key="1">
    <source>
        <dbReference type="ARBA" id="ARBA00005820"/>
    </source>
</evidence>
<dbReference type="Proteomes" id="UP000192674">
    <property type="component" value="Unassembled WGS sequence"/>
</dbReference>
<dbReference type="SMART" id="SM00862">
    <property type="entry name" value="Trans_reg_C"/>
    <property type="match status" value="1"/>
</dbReference>
<dbReference type="InterPro" id="IPR036388">
    <property type="entry name" value="WH-like_DNA-bd_sf"/>
</dbReference>
<keyword evidence="3 5" id="KW-0238">DNA-binding</keyword>
<dbReference type="Gene3D" id="1.25.40.10">
    <property type="entry name" value="Tetratricopeptide repeat domain"/>
    <property type="match status" value="1"/>
</dbReference>
<sequence>MVVHQVSGGNTCGMARTGRLTAAFGVAGPIVAGSGSTAVSSAGSRAADVEFRILGSVQVLYRDRPLPLPAGRGRALLAVLLLRANQVVTVRELADCLWEGPRPVHQRAAVQTHVGRLRRALGEESIGRLVHTTSTGYVIHVEPDQLDLIRFRRLTEDAGQVADRAEQVVLLERALALWRDEPLADVRLLRDAFPQLVEERLHAVERLMDARMRLGQHAQVVAQLTSLSREHPLRERFWAQLMLALYRCDRQADALQAYQTISRRLADELGLDPGNELRELHRSILCRSVSLG</sequence>
<comment type="similarity">
    <text evidence="1">Belongs to the AfsR/DnrI/RedD regulatory family.</text>
</comment>
<dbReference type="CDD" id="cd15831">
    <property type="entry name" value="BTAD"/>
    <property type="match status" value="1"/>
</dbReference>
<gene>
    <name evidence="7" type="ORF">SAMN05661093_09476</name>
</gene>
<evidence type="ECO:0000256" key="4">
    <source>
        <dbReference type="ARBA" id="ARBA00023163"/>
    </source>
</evidence>
<evidence type="ECO:0000313" key="7">
    <source>
        <dbReference type="EMBL" id="SMD25898.1"/>
    </source>
</evidence>
<name>A0A1Y5Y4Z7_KIBAR</name>
<dbReference type="InterPro" id="IPR011990">
    <property type="entry name" value="TPR-like_helical_dom_sf"/>
</dbReference>
<dbReference type="PANTHER" id="PTHR35807">
    <property type="entry name" value="TRANSCRIPTIONAL REGULATOR REDD-RELATED"/>
    <property type="match status" value="1"/>
</dbReference>
<evidence type="ECO:0000256" key="3">
    <source>
        <dbReference type="ARBA" id="ARBA00023125"/>
    </source>
</evidence>
<dbReference type="SMART" id="SM01043">
    <property type="entry name" value="BTAD"/>
    <property type="match status" value="1"/>
</dbReference>
<accession>A0A1Y5Y4Z7</accession>
<proteinExistence type="inferred from homology"/>
<reference evidence="7 8" key="1">
    <citation type="submission" date="2017-04" db="EMBL/GenBank/DDBJ databases">
        <authorList>
            <person name="Afonso C.L."/>
            <person name="Miller P.J."/>
            <person name="Scott M.A."/>
            <person name="Spackman E."/>
            <person name="Goraichik I."/>
            <person name="Dimitrov K.M."/>
            <person name="Suarez D.L."/>
            <person name="Swayne D.E."/>
        </authorList>
    </citation>
    <scope>NUCLEOTIDE SEQUENCE [LARGE SCALE GENOMIC DNA]</scope>
    <source>
        <strain evidence="7 8">DSM 43828</strain>
    </source>
</reference>
<dbReference type="GO" id="GO:0003677">
    <property type="term" value="F:DNA binding"/>
    <property type="evidence" value="ECO:0007669"/>
    <property type="project" value="UniProtKB-UniRule"/>
</dbReference>
<evidence type="ECO:0000256" key="5">
    <source>
        <dbReference type="PROSITE-ProRule" id="PRU01091"/>
    </source>
</evidence>
<dbReference type="Pfam" id="PF03704">
    <property type="entry name" value="BTAD"/>
    <property type="match status" value="1"/>
</dbReference>
<evidence type="ECO:0000256" key="2">
    <source>
        <dbReference type="ARBA" id="ARBA00023015"/>
    </source>
</evidence>
<keyword evidence="2" id="KW-0805">Transcription regulation</keyword>
<keyword evidence="4" id="KW-0804">Transcription</keyword>
<dbReference type="InterPro" id="IPR005158">
    <property type="entry name" value="BTAD"/>
</dbReference>
<dbReference type="InterPro" id="IPR016032">
    <property type="entry name" value="Sig_transdc_resp-reg_C-effctor"/>
</dbReference>
<organism evidence="7 8">
    <name type="scientific">Kibdelosporangium aridum</name>
    <dbReference type="NCBI Taxonomy" id="2030"/>
    <lineage>
        <taxon>Bacteria</taxon>
        <taxon>Bacillati</taxon>
        <taxon>Actinomycetota</taxon>
        <taxon>Actinomycetes</taxon>
        <taxon>Pseudonocardiales</taxon>
        <taxon>Pseudonocardiaceae</taxon>
        <taxon>Kibdelosporangium</taxon>
    </lineage>
</organism>
<keyword evidence="8" id="KW-1185">Reference proteome</keyword>
<dbReference type="PROSITE" id="PS51755">
    <property type="entry name" value="OMPR_PHOB"/>
    <property type="match status" value="1"/>
</dbReference>
<dbReference type="GO" id="GO:0000160">
    <property type="term" value="P:phosphorelay signal transduction system"/>
    <property type="evidence" value="ECO:0007669"/>
    <property type="project" value="InterPro"/>
</dbReference>
<dbReference type="Pfam" id="PF00486">
    <property type="entry name" value="Trans_reg_C"/>
    <property type="match status" value="1"/>
</dbReference>
<evidence type="ECO:0000259" key="6">
    <source>
        <dbReference type="PROSITE" id="PS51755"/>
    </source>
</evidence>
<dbReference type="PANTHER" id="PTHR35807:SF1">
    <property type="entry name" value="TRANSCRIPTIONAL REGULATOR REDD"/>
    <property type="match status" value="1"/>
</dbReference>
<dbReference type="SUPFAM" id="SSF48452">
    <property type="entry name" value="TPR-like"/>
    <property type="match status" value="1"/>
</dbReference>
<dbReference type="AlphaFoldDB" id="A0A1Y5Y4Z7"/>
<feature type="domain" description="OmpR/PhoB-type" evidence="6">
    <location>
        <begin position="41"/>
        <end position="141"/>
    </location>
</feature>
<dbReference type="InterPro" id="IPR001867">
    <property type="entry name" value="OmpR/PhoB-type_DNA-bd"/>
</dbReference>
<dbReference type="Gene3D" id="1.10.10.10">
    <property type="entry name" value="Winged helix-like DNA-binding domain superfamily/Winged helix DNA-binding domain"/>
    <property type="match status" value="1"/>
</dbReference>
<protein>
    <submittedName>
        <fullName evidence="7">DNA-binding transcriptional activator of the SARP family</fullName>
    </submittedName>
</protein>